<evidence type="ECO:0000256" key="2">
    <source>
        <dbReference type="ARBA" id="ARBA00022670"/>
    </source>
</evidence>
<accession>A0A914WAN2</accession>
<evidence type="ECO:0000256" key="1">
    <source>
        <dbReference type="ARBA" id="ARBA00011079"/>
    </source>
</evidence>
<dbReference type="WBParaSite" id="PSAMB.scaffold36size104415.g924.t1">
    <property type="protein sequence ID" value="PSAMB.scaffold36size104415.g924.t1"/>
    <property type="gene ID" value="PSAMB.scaffold36size104415.g924"/>
</dbReference>
<organism evidence="6 7">
    <name type="scientific">Plectus sambesii</name>
    <dbReference type="NCBI Taxonomy" id="2011161"/>
    <lineage>
        <taxon>Eukaryota</taxon>
        <taxon>Metazoa</taxon>
        <taxon>Ecdysozoa</taxon>
        <taxon>Nematoda</taxon>
        <taxon>Chromadorea</taxon>
        <taxon>Plectida</taxon>
        <taxon>Plectina</taxon>
        <taxon>Plectoidea</taxon>
        <taxon>Plectidae</taxon>
        <taxon>Plectus</taxon>
    </lineage>
</organism>
<dbReference type="Gene3D" id="3.40.50.1820">
    <property type="entry name" value="alpha/beta hydrolase"/>
    <property type="match status" value="1"/>
</dbReference>
<keyword evidence="5" id="KW-0325">Glycoprotein</keyword>
<name>A0A914WAN2_9BILA</name>
<evidence type="ECO:0000313" key="6">
    <source>
        <dbReference type="Proteomes" id="UP000887566"/>
    </source>
</evidence>
<dbReference type="Proteomes" id="UP000887566">
    <property type="component" value="Unplaced"/>
</dbReference>
<keyword evidence="3" id="KW-0732">Signal</keyword>
<dbReference type="GO" id="GO:0008239">
    <property type="term" value="F:dipeptidyl-peptidase activity"/>
    <property type="evidence" value="ECO:0007669"/>
    <property type="project" value="TreeGrafter"/>
</dbReference>
<dbReference type="PANTHER" id="PTHR11010">
    <property type="entry name" value="PROTEASE S28 PRO-X CARBOXYPEPTIDASE-RELATED"/>
    <property type="match status" value="1"/>
</dbReference>
<evidence type="ECO:0000313" key="7">
    <source>
        <dbReference type="WBParaSite" id="PSAMB.scaffold36size104415.g924.t1"/>
    </source>
</evidence>
<dbReference type="InterPro" id="IPR029058">
    <property type="entry name" value="AB_hydrolase_fold"/>
</dbReference>
<evidence type="ECO:0000256" key="5">
    <source>
        <dbReference type="ARBA" id="ARBA00023180"/>
    </source>
</evidence>
<dbReference type="InterPro" id="IPR008758">
    <property type="entry name" value="Peptidase_S28"/>
</dbReference>
<sequence>MQQTSWSTVGTENRLWVWQTCTQLGYFQDTDMPGVPFGNKIPISFYSDMCKDIFGPLFTSDYISQGVDATNAFYGGRSYTGTNVVLPNGSVDPWHALGLVSSPSNSTPAVYIQGTAHCSDMYPARAQDKPGLVMARTTIDSNLGLWLRG</sequence>
<dbReference type="GO" id="GO:0070008">
    <property type="term" value="F:serine-type exopeptidase activity"/>
    <property type="evidence" value="ECO:0007669"/>
    <property type="project" value="InterPro"/>
</dbReference>
<dbReference type="GO" id="GO:0006508">
    <property type="term" value="P:proteolysis"/>
    <property type="evidence" value="ECO:0007669"/>
    <property type="project" value="UniProtKB-KW"/>
</dbReference>
<dbReference type="PANTHER" id="PTHR11010:SF117">
    <property type="entry name" value="SERINE PROTEASE 16"/>
    <property type="match status" value="1"/>
</dbReference>
<keyword evidence="6" id="KW-1185">Reference proteome</keyword>
<reference evidence="7" key="1">
    <citation type="submission" date="2022-11" db="UniProtKB">
        <authorList>
            <consortium name="WormBaseParasite"/>
        </authorList>
    </citation>
    <scope>IDENTIFICATION</scope>
</reference>
<dbReference type="AlphaFoldDB" id="A0A914WAN2"/>
<keyword evidence="2" id="KW-0645">Protease</keyword>
<evidence type="ECO:0000256" key="3">
    <source>
        <dbReference type="ARBA" id="ARBA00022729"/>
    </source>
</evidence>
<evidence type="ECO:0000256" key="4">
    <source>
        <dbReference type="ARBA" id="ARBA00022801"/>
    </source>
</evidence>
<comment type="similarity">
    <text evidence="1">Belongs to the peptidase S28 family.</text>
</comment>
<protein>
    <submittedName>
        <fullName evidence="7">Uncharacterized protein</fullName>
    </submittedName>
</protein>
<proteinExistence type="inferred from homology"/>
<keyword evidence="4" id="KW-0378">Hydrolase</keyword>
<dbReference type="Pfam" id="PF05577">
    <property type="entry name" value="Peptidase_S28"/>
    <property type="match status" value="1"/>
</dbReference>